<dbReference type="AlphaFoldDB" id="A0A7J8TVE3"/>
<evidence type="ECO:0000313" key="1">
    <source>
        <dbReference type="EMBL" id="MBA0642196.1"/>
    </source>
</evidence>
<evidence type="ECO:0000313" key="2">
    <source>
        <dbReference type="Proteomes" id="UP000593573"/>
    </source>
</evidence>
<dbReference type="OrthoDB" id="1001844at2759"/>
<protein>
    <submittedName>
        <fullName evidence="1">Uncharacterized protein</fullName>
    </submittedName>
</protein>
<gene>
    <name evidence="1" type="ORF">Goklo_026629</name>
</gene>
<dbReference type="Proteomes" id="UP000593573">
    <property type="component" value="Unassembled WGS sequence"/>
</dbReference>
<comment type="caution">
    <text evidence="1">The sequence shown here is derived from an EMBL/GenBank/DDBJ whole genome shotgun (WGS) entry which is preliminary data.</text>
</comment>
<name>A0A7J8TVE3_9ROSI</name>
<reference evidence="1 2" key="1">
    <citation type="journal article" date="2019" name="Genome Biol. Evol.">
        <title>Insights into the evolution of the New World diploid cottons (Gossypium, subgenus Houzingenia) based on genome sequencing.</title>
        <authorList>
            <person name="Grover C.E."/>
            <person name="Arick M.A. 2nd"/>
            <person name="Thrash A."/>
            <person name="Conover J.L."/>
            <person name="Sanders W.S."/>
            <person name="Peterson D.G."/>
            <person name="Frelichowski J.E."/>
            <person name="Scheffler J.A."/>
            <person name="Scheffler B.E."/>
            <person name="Wendel J.F."/>
        </authorList>
    </citation>
    <scope>NUCLEOTIDE SEQUENCE [LARGE SCALE GENOMIC DNA]</scope>
    <source>
        <strain evidence="1">57</strain>
        <tissue evidence="1">Leaf</tissue>
    </source>
</reference>
<organism evidence="1 2">
    <name type="scientific">Gossypium klotzschianum</name>
    <dbReference type="NCBI Taxonomy" id="34286"/>
    <lineage>
        <taxon>Eukaryota</taxon>
        <taxon>Viridiplantae</taxon>
        <taxon>Streptophyta</taxon>
        <taxon>Embryophyta</taxon>
        <taxon>Tracheophyta</taxon>
        <taxon>Spermatophyta</taxon>
        <taxon>Magnoliopsida</taxon>
        <taxon>eudicotyledons</taxon>
        <taxon>Gunneridae</taxon>
        <taxon>Pentapetalae</taxon>
        <taxon>rosids</taxon>
        <taxon>malvids</taxon>
        <taxon>Malvales</taxon>
        <taxon>Malvaceae</taxon>
        <taxon>Malvoideae</taxon>
        <taxon>Gossypium</taxon>
    </lineage>
</organism>
<accession>A0A7J8TVE3</accession>
<dbReference type="EMBL" id="JABFAB010000002">
    <property type="protein sequence ID" value="MBA0642196.1"/>
    <property type="molecule type" value="Genomic_DNA"/>
</dbReference>
<sequence>MTRGPSTSTRHCSIRLSPITENSPLQPPIKVWHCLSPSVADHPLGLATDHRLAYGVLAVISSCCSPPKGRFLRITYPSATGNTTSQKVGSKLSFVPRHNLYPCASYFPGEARKNRKTHIGFRDNQARNDDFHHVKARIYLRGKDDAFRFALHCIARIYDSKWNVGLEPVPTVNHGIKDSLSQDH</sequence>
<proteinExistence type="predicted"/>
<keyword evidence="2" id="KW-1185">Reference proteome</keyword>